<sequence length="226" mass="26638">MIINCMSNINLPVSNNIDFIGDVAIISNISHTHNKNLIKLFFKKFEYFKEVIFVPGSIDILFDNDVMINNEYVHGHHHRKILRNNVEKIDDNELDIVILRDDLYEYEHEDEIIKIYGQSYSEYKKYKYSNIHKNNGNSHLKSTEEIINMRKNIPKCDILITTNSPFGDTNSCKYLLSKILDIKPKYHIYNGLKNYIHTPIINYNNIAFINSNIYNNNKKSYIIDLK</sequence>
<accession>A0ABM9QKR7</accession>
<name>A0ABM9QKR7_9POXV</name>
<reference evidence="1" key="1">
    <citation type="journal article" date="2013" name="J. Virol.">
        <title>New Insights into the Evolution of Entomopoxvirinae from the Complete Genome Sequences of Four Entomopoxviruses Infecting Adoxophyes honmai, Choristoneura biennis, Choristoneura rosaceana, and Mythimna separata.</title>
        <authorList>
            <person name="Theze J."/>
            <person name="Takatsuka J."/>
            <person name="Li Z."/>
            <person name="Gallais J."/>
            <person name="Doucet D."/>
            <person name="Arif B."/>
            <person name="Nakai M."/>
            <person name="Herniou E.A."/>
        </authorList>
    </citation>
    <scope>NUCLEOTIDE SEQUENCE</scope>
</reference>
<evidence type="ECO:0000313" key="1">
    <source>
        <dbReference type="EMBL" id="CCU56141.1"/>
    </source>
</evidence>
<proteinExistence type="predicted"/>
<dbReference type="GeneID" id="15613564"/>
<keyword evidence="2" id="KW-1185">Reference proteome</keyword>
<dbReference type="Proteomes" id="UP000792374">
    <property type="component" value="Genome"/>
</dbReference>
<gene>
    <name evidence="1" type="ORF">CHREV_239</name>
</gene>
<dbReference type="EMBL" id="HF679133">
    <property type="protein sequence ID" value="CCU56141.1"/>
    <property type="molecule type" value="Genomic_DNA"/>
</dbReference>
<dbReference type="RefSeq" id="YP_008004643.1">
    <property type="nucleotide sequence ID" value="NC_021249.1"/>
</dbReference>
<evidence type="ECO:0000313" key="2">
    <source>
        <dbReference type="Proteomes" id="UP000792374"/>
    </source>
</evidence>
<organism evidence="1 2">
    <name type="scientific">Choristoneura rosaceana entomopoxvirus 'L'</name>
    <dbReference type="NCBI Taxonomy" id="1293539"/>
    <lineage>
        <taxon>Viruses</taxon>
        <taxon>Varidnaviria</taxon>
        <taxon>Bamfordvirae</taxon>
        <taxon>Nucleocytoviricota</taxon>
        <taxon>Pokkesviricetes</taxon>
        <taxon>Chitovirales</taxon>
        <taxon>Poxviridae</taxon>
        <taxon>Entomopoxvirinae</taxon>
        <taxon>Betaentomopoxvirus</taxon>
        <taxon>Betaentomopoxvirus crosaceana</taxon>
        <taxon>Choristoneura rosaceana entomopoxvirus</taxon>
    </lineage>
</organism>
<protein>
    <submittedName>
        <fullName evidence="1">Uncharacterized protein</fullName>
    </submittedName>
</protein>